<sequence>MSLLQELLRSFGSRPARNPRRPSDSYLAHRGIERFTYTPCSCTHYTFMTFLNPATWECSRLKSCSEGRTNRWRLCKILAKGKPNLWSHFSSHTTFFKSAGHMLRPRSTWPMKQCSTCALD</sequence>
<comment type="caution">
    <text evidence="1">The sequence shown here is derived from an EMBL/GenBank/DDBJ whole genome shotgun (WGS) entry which is preliminary data.</text>
</comment>
<evidence type="ECO:0000313" key="1">
    <source>
        <dbReference type="EMBL" id="KAG0571881.1"/>
    </source>
</evidence>
<accession>A0A8T0HM32</accession>
<gene>
    <name evidence="1" type="ORF">KC19_VG051000</name>
</gene>
<evidence type="ECO:0000313" key="2">
    <source>
        <dbReference type="Proteomes" id="UP000822688"/>
    </source>
</evidence>
<protein>
    <submittedName>
        <fullName evidence="1">Uncharacterized protein</fullName>
    </submittedName>
</protein>
<proteinExistence type="predicted"/>
<dbReference type="EMBL" id="CM026426">
    <property type="protein sequence ID" value="KAG0571881.1"/>
    <property type="molecule type" value="Genomic_DNA"/>
</dbReference>
<organism evidence="1 2">
    <name type="scientific">Ceratodon purpureus</name>
    <name type="common">Fire moss</name>
    <name type="synonym">Dicranum purpureum</name>
    <dbReference type="NCBI Taxonomy" id="3225"/>
    <lineage>
        <taxon>Eukaryota</taxon>
        <taxon>Viridiplantae</taxon>
        <taxon>Streptophyta</taxon>
        <taxon>Embryophyta</taxon>
        <taxon>Bryophyta</taxon>
        <taxon>Bryophytina</taxon>
        <taxon>Bryopsida</taxon>
        <taxon>Dicranidae</taxon>
        <taxon>Pseudoditrichales</taxon>
        <taxon>Ditrichaceae</taxon>
        <taxon>Ceratodon</taxon>
    </lineage>
</organism>
<dbReference type="AlphaFoldDB" id="A0A8T0HM32"/>
<reference evidence="1" key="1">
    <citation type="submission" date="2020-06" db="EMBL/GenBank/DDBJ databases">
        <title>WGS assembly of Ceratodon purpureus strain R40.</title>
        <authorList>
            <person name="Carey S.B."/>
            <person name="Jenkins J."/>
            <person name="Shu S."/>
            <person name="Lovell J.T."/>
            <person name="Sreedasyam A."/>
            <person name="Maumus F."/>
            <person name="Tiley G.P."/>
            <person name="Fernandez-Pozo N."/>
            <person name="Barry K."/>
            <person name="Chen C."/>
            <person name="Wang M."/>
            <person name="Lipzen A."/>
            <person name="Daum C."/>
            <person name="Saski C.A."/>
            <person name="Payton A.C."/>
            <person name="Mcbreen J.C."/>
            <person name="Conrad R.E."/>
            <person name="Kollar L.M."/>
            <person name="Olsson S."/>
            <person name="Huttunen S."/>
            <person name="Landis J.B."/>
            <person name="Wickett N.J."/>
            <person name="Johnson M.G."/>
            <person name="Rensing S.A."/>
            <person name="Grimwood J."/>
            <person name="Schmutz J."/>
            <person name="Mcdaniel S.F."/>
        </authorList>
    </citation>
    <scope>NUCLEOTIDE SEQUENCE</scope>
    <source>
        <strain evidence="1">R40</strain>
    </source>
</reference>
<name>A0A8T0HM32_CERPU</name>
<dbReference type="Proteomes" id="UP000822688">
    <property type="component" value="Chromosome V"/>
</dbReference>
<keyword evidence="2" id="KW-1185">Reference proteome</keyword>